<sequence>MQPVTQPASRNCFSPQHPEIVQFTATRNCSVLSNQKLFSSQQPQQPEIVLVRQEQCQNLQNMKRQTNKSRWTTVDLAQWMDCRSRVAARGGSGAVDEDEDIEGKNGGGSNDGGLADLEQLGDGDLNRWIESDGASSGGGRSGVDLERIWTTTNDGNTVLTRRQQGSNGEAVALVWSVEGSATTMVQGRCSRQASGMEAVAWTHQAKHQRAMEAATMVRETKMKGSDE</sequence>
<evidence type="ECO:0000313" key="3">
    <source>
        <dbReference type="Proteomes" id="UP000053144"/>
    </source>
</evidence>
<evidence type="ECO:0000256" key="1">
    <source>
        <dbReference type="SAM" id="MobiDB-lite"/>
    </source>
</evidence>
<protein>
    <submittedName>
        <fullName evidence="2">Uncharacterized protein</fullName>
    </submittedName>
</protein>
<dbReference type="EMBL" id="CM003374">
    <property type="protein sequence ID" value="KOM41375.1"/>
    <property type="molecule type" value="Genomic_DNA"/>
</dbReference>
<organism evidence="2 3">
    <name type="scientific">Phaseolus angularis</name>
    <name type="common">Azuki bean</name>
    <name type="synonym">Vigna angularis</name>
    <dbReference type="NCBI Taxonomy" id="3914"/>
    <lineage>
        <taxon>Eukaryota</taxon>
        <taxon>Viridiplantae</taxon>
        <taxon>Streptophyta</taxon>
        <taxon>Embryophyta</taxon>
        <taxon>Tracheophyta</taxon>
        <taxon>Spermatophyta</taxon>
        <taxon>Magnoliopsida</taxon>
        <taxon>eudicotyledons</taxon>
        <taxon>Gunneridae</taxon>
        <taxon>Pentapetalae</taxon>
        <taxon>rosids</taxon>
        <taxon>fabids</taxon>
        <taxon>Fabales</taxon>
        <taxon>Fabaceae</taxon>
        <taxon>Papilionoideae</taxon>
        <taxon>50 kb inversion clade</taxon>
        <taxon>NPAAA clade</taxon>
        <taxon>indigoferoid/millettioid clade</taxon>
        <taxon>Phaseoleae</taxon>
        <taxon>Vigna</taxon>
    </lineage>
</organism>
<proteinExistence type="predicted"/>
<gene>
    <name evidence="2" type="ORF">LR48_Vigan04g157300</name>
</gene>
<name>A0A0L9UEM1_PHAAN</name>
<feature type="region of interest" description="Disordered" evidence="1">
    <location>
        <begin position="88"/>
        <end position="114"/>
    </location>
</feature>
<reference evidence="3" key="1">
    <citation type="journal article" date="2015" name="Proc. Natl. Acad. Sci. U.S.A.">
        <title>Genome sequencing of adzuki bean (Vigna angularis) provides insight into high starch and low fat accumulation and domestication.</title>
        <authorList>
            <person name="Yang K."/>
            <person name="Tian Z."/>
            <person name="Chen C."/>
            <person name="Luo L."/>
            <person name="Zhao B."/>
            <person name="Wang Z."/>
            <person name="Yu L."/>
            <person name="Li Y."/>
            <person name="Sun Y."/>
            <person name="Li W."/>
            <person name="Chen Y."/>
            <person name="Li Y."/>
            <person name="Zhang Y."/>
            <person name="Ai D."/>
            <person name="Zhao J."/>
            <person name="Shang C."/>
            <person name="Ma Y."/>
            <person name="Wu B."/>
            <person name="Wang M."/>
            <person name="Gao L."/>
            <person name="Sun D."/>
            <person name="Zhang P."/>
            <person name="Guo F."/>
            <person name="Wang W."/>
            <person name="Li Y."/>
            <person name="Wang J."/>
            <person name="Varshney R.K."/>
            <person name="Wang J."/>
            <person name="Ling H.Q."/>
            <person name="Wan P."/>
        </authorList>
    </citation>
    <scope>NUCLEOTIDE SEQUENCE</scope>
    <source>
        <strain evidence="3">cv. Jingnong 6</strain>
    </source>
</reference>
<dbReference type="Gramene" id="KOM41375">
    <property type="protein sequence ID" value="KOM41375"/>
    <property type="gene ID" value="LR48_Vigan04g157300"/>
</dbReference>
<accession>A0A0L9UEM1</accession>
<evidence type="ECO:0000313" key="2">
    <source>
        <dbReference type="EMBL" id="KOM41375.1"/>
    </source>
</evidence>
<dbReference type="AlphaFoldDB" id="A0A0L9UEM1"/>
<dbReference type="Proteomes" id="UP000053144">
    <property type="component" value="Chromosome 4"/>
</dbReference>